<feature type="region of interest" description="Disordered" evidence="3">
    <location>
        <begin position="371"/>
        <end position="499"/>
    </location>
</feature>
<dbReference type="PANTHER" id="PTHR12634:SF8">
    <property type="entry name" value="FIERY MOUNTAIN, ISOFORM D"/>
    <property type="match status" value="1"/>
</dbReference>
<dbReference type="GO" id="GO:0009966">
    <property type="term" value="P:regulation of signal transduction"/>
    <property type="evidence" value="ECO:0000318"/>
    <property type="project" value="GO_Central"/>
</dbReference>
<accession>A2EZT9</accession>
<dbReference type="GO" id="GO:0019903">
    <property type="term" value="F:protein phosphatase binding"/>
    <property type="evidence" value="ECO:0007669"/>
    <property type="project" value="InterPro"/>
</dbReference>
<feature type="compositionally biased region" description="Low complexity" evidence="3">
    <location>
        <begin position="394"/>
        <end position="406"/>
    </location>
</feature>
<evidence type="ECO:0000256" key="2">
    <source>
        <dbReference type="ARBA" id="ARBA00023306"/>
    </source>
</evidence>
<reference evidence="4" key="1">
    <citation type="submission" date="2006-10" db="EMBL/GenBank/DDBJ databases">
        <authorList>
            <person name="Amadeo P."/>
            <person name="Zhao Q."/>
            <person name="Wortman J."/>
            <person name="Fraser-Liggett C."/>
            <person name="Carlton J."/>
        </authorList>
    </citation>
    <scope>NUCLEOTIDE SEQUENCE</scope>
    <source>
        <strain evidence="4">G3</strain>
    </source>
</reference>
<proteinExistence type="inferred from homology"/>
<keyword evidence="2" id="KW-0131">Cell cycle</keyword>
<comment type="similarity">
    <text evidence="1">Belongs to the SAPS family.</text>
</comment>
<dbReference type="InterPro" id="IPR007587">
    <property type="entry name" value="SAPS"/>
</dbReference>
<dbReference type="VEuPathDB" id="TrichDB:TVAG_003160"/>
<reference evidence="4" key="2">
    <citation type="journal article" date="2007" name="Science">
        <title>Draft genome sequence of the sexually transmitted pathogen Trichomonas vaginalis.</title>
        <authorList>
            <person name="Carlton J.M."/>
            <person name="Hirt R.P."/>
            <person name="Silva J.C."/>
            <person name="Delcher A.L."/>
            <person name="Schatz M."/>
            <person name="Zhao Q."/>
            <person name="Wortman J.R."/>
            <person name="Bidwell S.L."/>
            <person name="Alsmark U.C.M."/>
            <person name="Besteiro S."/>
            <person name="Sicheritz-Ponten T."/>
            <person name="Noel C.J."/>
            <person name="Dacks J.B."/>
            <person name="Foster P.G."/>
            <person name="Simillion C."/>
            <person name="Van de Peer Y."/>
            <person name="Miranda-Saavedra D."/>
            <person name="Barton G.J."/>
            <person name="Westrop G.D."/>
            <person name="Mueller S."/>
            <person name="Dessi D."/>
            <person name="Fiori P.L."/>
            <person name="Ren Q."/>
            <person name="Paulsen I."/>
            <person name="Zhang H."/>
            <person name="Bastida-Corcuera F.D."/>
            <person name="Simoes-Barbosa A."/>
            <person name="Brown M.T."/>
            <person name="Hayes R.D."/>
            <person name="Mukherjee M."/>
            <person name="Okumura C.Y."/>
            <person name="Schneider R."/>
            <person name="Smith A.J."/>
            <person name="Vanacova S."/>
            <person name="Villalvazo M."/>
            <person name="Haas B.J."/>
            <person name="Pertea M."/>
            <person name="Feldblyum T.V."/>
            <person name="Utterback T.R."/>
            <person name="Shu C.L."/>
            <person name="Osoegawa K."/>
            <person name="de Jong P.J."/>
            <person name="Hrdy I."/>
            <person name="Horvathova L."/>
            <person name="Zubacova Z."/>
            <person name="Dolezal P."/>
            <person name="Malik S.B."/>
            <person name="Logsdon J.M. Jr."/>
            <person name="Henze K."/>
            <person name="Gupta A."/>
            <person name="Wang C.C."/>
            <person name="Dunne R.L."/>
            <person name="Upcroft J.A."/>
            <person name="Upcroft P."/>
            <person name="White O."/>
            <person name="Salzberg S.L."/>
            <person name="Tang P."/>
            <person name="Chiu C.-H."/>
            <person name="Lee Y.-S."/>
            <person name="Embley T.M."/>
            <person name="Coombs G.H."/>
            <person name="Mottram J.C."/>
            <person name="Tachezy J."/>
            <person name="Fraser-Liggett C.M."/>
            <person name="Johnson P.J."/>
        </authorList>
    </citation>
    <scope>NUCLEOTIDE SEQUENCE [LARGE SCALE GENOMIC DNA]</scope>
    <source>
        <strain evidence="4">G3</strain>
    </source>
</reference>
<evidence type="ECO:0000256" key="1">
    <source>
        <dbReference type="ARBA" id="ARBA00006180"/>
    </source>
</evidence>
<feature type="compositionally biased region" description="Acidic residues" evidence="3">
    <location>
        <begin position="407"/>
        <end position="418"/>
    </location>
</feature>
<dbReference type="InParanoid" id="A2EZT9"/>
<feature type="compositionally biased region" description="Polar residues" evidence="3">
    <location>
        <begin position="658"/>
        <end position="668"/>
    </location>
</feature>
<feature type="region of interest" description="Disordered" evidence="3">
    <location>
        <begin position="515"/>
        <end position="668"/>
    </location>
</feature>
<dbReference type="VEuPathDB" id="TrichDB:TVAGG3_0816830"/>
<feature type="compositionally biased region" description="Basic and acidic residues" evidence="3">
    <location>
        <begin position="570"/>
        <end position="645"/>
    </location>
</feature>
<dbReference type="Proteomes" id="UP000001542">
    <property type="component" value="Unassembled WGS sequence"/>
</dbReference>
<feature type="compositionally biased region" description="Acidic residues" evidence="3">
    <location>
        <begin position="427"/>
        <end position="454"/>
    </location>
</feature>
<dbReference type="RefSeq" id="XP_001330431.1">
    <property type="nucleotide sequence ID" value="XM_001330396.1"/>
</dbReference>
<organism evidence="4 5">
    <name type="scientific">Trichomonas vaginalis (strain ATCC PRA-98 / G3)</name>
    <dbReference type="NCBI Taxonomy" id="412133"/>
    <lineage>
        <taxon>Eukaryota</taxon>
        <taxon>Metamonada</taxon>
        <taxon>Parabasalia</taxon>
        <taxon>Trichomonadida</taxon>
        <taxon>Trichomonadidae</taxon>
        <taxon>Trichomonas</taxon>
    </lineage>
</organism>
<dbReference type="KEGG" id="tva:4759690"/>
<gene>
    <name evidence="4" type="ORF">TVAG_003160</name>
</gene>
<dbReference type="PANTHER" id="PTHR12634">
    <property type="entry name" value="SIT4 YEAST -ASSOCIATING PROTEIN-RELATED"/>
    <property type="match status" value="1"/>
</dbReference>
<name>A2EZT9_TRIV3</name>
<evidence type="ECO:0000313" key="5">
    <source>
        <dbReference type="Proteomes" id="UP000001542"/>
    </source>
</evidence>
<dbReference type="GO" id="GO:0019888">
    <property type="term" value="F:protein phosphatase regulator activity"/>
    <property type="evidence" value="ECO:0000318"/>
    <property type="project" value="GO_Central"/>
</dbReference>
<feature type="compositionally biased region" description="Low complexity" evidence="3">
    <location>
        <begin position="544"/>
        <end position="560"/>
    </location>
</feature>
<dbReference type="EMBL" id="DS113555">
    <property type="protein sequence ID" value="EAY01861.1"/>
    <property type="molecule type" value="Genomic_DNA"/>
</dbReference>
<sequence length="668" mass="74015">MKVWHFGGPNLASITALVSKPETSVEAVLDDQALNAALRNNLQSLISFLIDNEEKFNHLLDMVLTDFVPQTDLPAKTTRCALTVLSSSTCTTIMQKLRGNPIFIDRMNSFPQSDYASHPRACGHFGRIVEAFAHYSSGDFLDSLPSLKSFFIHNMGNLGLRELFTNLATEYPTYFPFDQQYLNELTLAANSDNGFYILTALDTVTRNKKQIFDQICKVEIEQNLFAITKNAQIRPLIASAAFKLIDRIAEAVPQSSPVLELVNKESETYSFDSIENDSVLASALLVLHTKSDKVLLRILSDGQPTFVCDGIFRSIRNMTDSELNDFLTRTDFINRMIEQFPKTKTNVHLSLLAEYLKDKIKDNEAFRNFIDTQYAPREQNRQMEYGGSRPHGGSDSAAESSTQSSSDNDDSSDSDDSPNDLRFVSDSSDDDSDEEDSLSDDYDSSSDDDDEDEKEKESVNMNNCAKLHKFLSRTEAPAPPESSSSSDEEDGAPVQMAAAPALNLQIADLRTSDDILIPEPLHSDDDNQYEEGGLSSDSNDADPADIINDITKPLKGSDGPSESDSEEEEEKKVPQKEEVPLSSEKAPETAEETKPAEEATAGEQEKPAAAEEEQKPADALAQEEKQEEPKIEKSESQTEEKKEEAGEQNPAEQIVDNADNNSVEQKAE</sequence>
<evidence type="ECO:0000256" key="3">
    <source>
        <dbReference type="SAM" id="MobiDB-lite"/>
    </source>
</evidence>
<dbReference type="OrthoDB" id="295029at2759"/>
<keyword evidence="5" id="KW-1185">Reference proteome</keyword>
<evidence type="ECO:0000313" key="4">
    <source>
        <dbReference type="EMBL" id="EAY01861.1"/>
    </source>
</evidence>
<dbReference type="AlphaFoldDB" id="A2EZT9"/>
<protein>
    <submittedName>
        <fullName evidence="4">Uncharacterized protein</fullName>
    </submittedName>
</protein>